<comment type="similarity">
    <text evidence="11">Belongs to the zinc-containing alcohol dehydrogenase family.</text>
</comment>
<evidence type="ECO:0000256" key="9">
    <source>
        <dbReference type="ARBA" id="ARBA00023027"/>
    </source>
</evidence>
<dbReference type="CDD" id="cd08299">
    <property type="entry name" value="alcohol_DH_class_I_II_IV"/>
    <property type="match status" value="1"/>
</dbReference>
<dbReference type="Pfam" id="PF00107">
    <property type="entry name" value="ADH_zinc_N"/>
    <property type="match status" value="1"/>
</dbReference>
<dbReference type="Pfam" id="PF08240">
    <property type="entry name" value="ADH_N"/>
    <property type="match status" value="1"/>
</dbReference>
<dbReference type="PANTHER" id="PTHR43880">
    <property type="entry name" value="ALCOHOL DEHYDROGENASE"/>
    <property type="match status" value="1"/>
</dbReference>
<evidence type="ECO:0000256" key="3">
    <source>
        <dbReference type="ARBA" id="ARBA00013190"/>
    </source>
</evidence>
<dbReference type="InterPro" id="IPR002328">
    <property type="entry name" value="ADH_Zn_CS"/>
</dbReference>
<dbReference type="InterPro" id="IPR013154">
    <property type="entry name" value="ADH-like_N"/>
</dbReference>
<keyword evidence="9" id="KW-0520">NAD</keyword>
<dbReference type="FunFam" id="3.90.180.10:FF:000067">
    <property type="entry name" value="alcohol dehydrogenase 1-like isoform X1"/>
    <property type="match status" value="1"/>
</dbReference>
<evidence type="ECO:0000256" key="11">
    <source>
        <dbReference type="RuleBase" id="RU361277"/>
    </source>
</evidence>
<gene>
    <name evidence="15" type="primary">LOC117366111</name>
</gene>
<evidence type="ECO:0000256" key="4">
    <source>
        <dbReference type="ARBA" id="ARBA00022490"/>
    </source>
</evidence>
<dbReference type="InParanoid" id="A0A6P8S4K0"/>
<dbReference type="Proteomes" id="UP000515159">
    <property type="component" value="Chromosome 1"/>
</dbReference>
<dbReference type="AlphaFoldDB" id="A0A6P8S4K0"/>
<evidence type="ECO:0000259" key="12">
    <source>
        <dbReference type="Pfam" id="PF00107"/>
    </source>
</evidence>
<feature type="domain" description="Alcohol dehydrogenase-like C-terminal" evidence="12">
    <location>
        <begin position="203"/>
        <end position="323"/>
    </location>
</feature>
<dbReference type="InterPro" id="IPR011032">
    <property type="entry name" value="GroES-like_sf"/>
</dbReference>
<evidence type="ECO:0000256" key="1">
    <source>
        <dbReference type="ARBA" id="ARBA00001947"/>
    </source>
</evidence>
<dbReference type="InterPro" id="IPR036291">
    <property type="entry name" value="NAD(P)-bd_dom_sf"/>
</dbReference>
<keyword evidence="7" id="KW-0007">Acetylation</keyword>
<evidence type="ECO:0000313" key="14">
    <source>
        <dbReference type="Proteomes" id="UP000515159"/>
    </source>
</evidence>
<dbReference type="PROSITE" id="PS00059">
    <property type="entry name" value="ADH_ZINC"/>
    <property type="match status" value="1"/>
</dbReference>
<dbReference type="GO" id="GO:0042573">
    <property type="term" value="P:retinoic acid metabolic process"/>
    <property type="evidence" value="ECO:0007669"/>
    <property type="project" value="TreeGrafter"/>
</dbReference>
<evidence type="ECO:0000256" key="10">
    <source>
        <dbReference type="ARBA" id="ARBA00049243"/>
    </source>
</evidence>
<reference evidence="15" key="1">
    <citation type="submission" date="2025-08" db="UniProtKB">
        <authorList>
            <consortium name="RefSeq"/>
        </authorList>
    </citation>
    <scope>IDENTIFICATION</scope>
</reference>
<dbReference type="GO" id="GO:0008270">
    <property type="term" value="F:zinc ion binding"/>
    <property type="evidence" value="ECO:0007669"/>
    <property type="project" value="InterPro"/>
</dbReference>
<comment type="subcellular location">
    <subcellularLocation>
        <location evidence="2">Cytoplasm</location>
    </subcellularLocation>
</comment>
<keyword evidence="5 11" id="KW-0479">Metal-binding</keyword>
<dbReference type="KEGG" id="gsh:117366111"/>
<keyword evidence="14" id="KW-1185">Reference proteome</keyword>
<protein>
    <recommendedName>
        <fullName evidence="3">alcohol dehydrogenase</fullName>
        <ecNumber evidence="3">1.1.1.1</ecNumber>
    </recommendedName>
</protein>
<feature type="domain" description="Alcohol dehydrogenase-like N-terminal" evidence="13">
    <location>
        <begin position="34"/>
        <end position="162"/>
    </location>
</feature>
<evidence type="ECO:0000256" key="5">
    <source>
        <dbReference type="ARBA" id="ARBA00022723"/>
    </source>
</evidence>
<accession>A0A6P8S4K0</accession>
<evidence type="ECO:0000256" key="2">
    <source>
        <dbReference type="ARBA" id="ARBA00004496"/>
    </source>
</evidence>
<dbReference type="SUPFAM" id="SSF51735">
    <property type="entry name" value="NAD(P)-binding Rossmann-fold domains"/>
    <property type="match status" value="1"/>
</dbReference>
<dbReference type="PANTHER" id="PTHR43880:SF1">
    <property type="entry name" value="ALCOHOL DEHYDROGENASE 1A"/>
    <property type="match status" value="1"/>
</dbReference>
<dbReference type="GeneID" id="117366111"/>
<evidence type="ECO:0000256" key="6">
    <source>
        <dbReference type="ARBA" id="ARBA00022833"/>
    </source>
</evidence>
<keyword evidence="4" id="KW-0963">Cytoplasm</keyword>
<dbReference type="EC" id="1.1.1.1" evidence="3"/>
<evidence type="ECO:0000259" key="13">
    <source>
        <dbReference type="Pfam" id="PF08240"/>
    </source>
</evidence>
<dbReference type="RefSeq" id="XP_033813130.1">
    <property type="nucleotide sequence ID" value="XM_033957239.1"/>
</dbReference>
<dbReference type="GO" id="GO:0005829">
    <property type="term" value="C:cytosol"/>
    <property type="evidence" value="ECO:0007669"/>
    <property type="project" value="TreeGrafter"/>
</dbReference>
<dbReference type="FunFam" id="3.40.50.720:FF:000003">
    <property type="entry name" value="S-(hydroxymethyl)glutathione dehydrogenase"/>
    <property type="match status" value="1"/>
</dbReference>
<keyword evidence="8" id="KW-0560">Oxidoreductase</keyword>
<evidence type="ECO:0000256" key="8">
    <source>
        <dbReference type="ARBA" id="ARBA00023002"/>
    </source>
</evidence>
<evidence type="ECO:0000256" key="7">
    <source>
        <dbReference type="ARBA" id="ARBA00022990"/>
    </source>
</evidence>
<proteinExistence type="inferred from homology"/>
<dbReference type="GO" id="GO:0004745">
    <property type="term" value="F:all-trans-retinol dehydrogenase (NAD+) activity"/>
    <property type="evidence" value="ECO:0007669"/>
    <property type="project" value="TreeGrafter"/>
</dbReference>
<name>A0A6P8S4K0_GEOSA</name>
<dbReference type="GO" id="GO:0042572">
    <property type="term" value="P:retinol metabolic process"/>
    <property type="evidence" value="ECO:0007669"/>
    <property type="project" value="TreeGrafter"/>
</dbReference>
<dbReference type="Gene3D" id="3.90.180.10">
    <property type="entry name" value="Medium-chain alcohol dehydrogenases, catalytic domain"/>
    <property type="match status" value="1"/>
</dbReference>
<comment type="catalytic activity">
    <reaction evidence="10">
        <text>a primary alcohol + NAD(+) = an aldehyde + NADH + H(+)</text>
        <dbReference type="Rhea" id="RHEA:10736"/>
        <dbReference type="ChEBI" id="CHEBI:15378"/>
        <dbReference type="ChEBI" id="CHEBI:15734"/>
        <dbReference type="ChEBI" id="CHEBI:17478"/>
        <dbReference type="ChEBI" id="CHEBI:57540"/>
        <dbReference type="ChEBI" id="CHEBI:57945"/>
        <dbReference type="EC" id="1.1.1.1"/>
    </reaction>
</comment>
<organism evidence="14 15">
    <name type="scientific">Geotrypetes seraphini</name>
    <name type="common">Gaboon caecilian</name>
    <name type="synonym">Caecilia seraphini</name>
    <dbReference type="NCBI Taxonomy" id="260995"/>
    <lineage>
        <taxon>Eukaryota</taxon>
        <taxon>Metazoa</taxon>
        <taxon>Chordata</taxon>
        <taxon>Craniata</taxon>
        <taxon>Vertebrata</taxon>
        <taxon>Euteleostomi</taxon>
        <taxon>Amphibia</taxon>
        <taxon>Gymnophiona</taxon>
        <taxon>Geotrypetes</taxon>
    </lineage>
</organism>
<keyword evidence="6 11" id="KW-0862">Zinc</keyword>
<comment type="cofactor">
    <cofactor evidence="1 11">
        <name>Zn(2+)</name>
        <dbReference type="ChEBI" id="CHEBI:29105"/>
    </cofactor>
</comment>
<dbReference type="Gene3D" id="3.40.50.720">
    <property type="entry name" value="NAD(P)-binding Rossmann-like Domain"/>
    <property type="match status" value="1"/>
</dbReference>
<dbReference type="SUPFAM" id="SSF50129">
    <property type="entry name" value="GroES-like"/>
    <property type="match status" value="2"/>
</dbReference>
<sequence length="375" mass="39982">METTGKVIKCRAAISWETGKPFSIEEVEVPAPKAHEIRVKIAATGICGTDEHALHGYFSNIEFPIILGHEAAGIVESVGEGVTSVKPGDKVIPLFMPQCGECVCCQNPNTNLCLNYSADKPRSPEDKKITFTCKGKQIHRMASISTFSEYTILQESACAKIDAKAPLDKVCLIGCGFSTGYGSAVNIAKVQPGSTCAVFGLGGVGLSVLIGCKVAGAARIIGVDINKTKFAKAKELGATDCISPQDNDKPIHEVLTEMTNGGVHYSFECIGQTDSMIEALKSSHSGYGTTVIVGVAPFTDKMALDPMLLTTGRTLKGALFGGWKGKTCVPKLVSDSMAKKFNLDKLVTHTLPFEKINEGFELLRAGKSIRTILIF</sequence>
<dbReference type="InterPro" id="IPR013149">
    <property type="entry name" value="ADH-like_C"/>
</dbReference>
<evidence type="ECO:0000313" key="15">
    <source>
        <dbReference type="RefSeq" id="XP_033813130.1"/>
    </source>
</evidence>